<keyword evidence="2" id="KW-1133">Transmembrane helix</keyword>
<evidence type="ECO:0000256" key="1">
    <source>
        <dbReference type="SAM" id="MobiDB-lite"/>
    </source>
</evidence>
<dbReference type="GO" id="GO:0052636">
    <property type="term" value="F:arabinosyltransferase activity"/>
    <property type="evidence" value="ECO:0007669"/>
    <property type="project" value="TreeGrafter"/>
</dbReference>
<accession>A0A8S0T4Y4</accession>
<dbReference type="EMBL" id="CACTIH010005626">
    <property type="protein sequence ID" value="CAA2999277.1"/>
    <property type="molecule type" value="Genomic_DNA"/>
</dbReference>
<gene>
    <name evidence="4" type="ORF">OLEA9_A038393</name>
</gene>
<dbReference type="PANTHER" id="PTHR46936:SF1">
    <property type="entry name" value="ARABINOSYLTRANSFERASE XEG113"/>
    <property type="match status" value="1"/>
</dbReference>
<feature type="transmembrane region" description="Helical" evidence="2">
    <location>
        <begin position="376"/>
        <end position="396"/>
    </location>
</feature>
<dbReference type="PANTHER" id="PTHR46936">
    <property type="entry name" value="ARABINOSYLTRANSFERASE XEG113"/>
    <property type="match status" value="1"/>
</dbReference>
<organism evidence="4 5">
    <name type="scientific">Olea europaea subsp. europaea</name>
    <dbReference type="NCBI Taxonomy" id="158383"/>
    <lineage>
        <taxon>Eukaryota</taxon>
        <taxon>Viridiplantae</taxon>
        <taxon>Streptophyta</taxon>
        <taxon>Embryophyta</taxon>
        <taxon>Tracheophyta</taxon>
        <taxon>Spermatophyta</taxon>
        <taxon>Magnoliopsida</taxon>
        <taxon>eudicotyledons</taxon>
        <taxon>Gunneridae</taxon>
        <taxon>Pentapetalae</taxon>
        <taxon>asterids</taxon>
        <taxon>lamiids</taxon>
        <taxon>Lamiales</taxon>
        <taxon>Oleaceae</taxon>
        <taxon>Oleeae</taxon>
        <taxon>Olea</taxon>
    </lineage>
</organism>
<dbReference type="AlphaFoldDB" id="A0A8S0T4Y4"/>
<feature type="transmembrane region" description="Helical" evidence="2">
    <location>
        <begin position="324"/>
        <end position="344"/>
    </location>
</feature>
<comment type="caution">
    <text evidence="4">The sequence shown here is derived from an EMBL/GenBank/DDBJ whole genome shotgun (WGS) entry which is preliminary data.</text>
</comment>
<name>A0A8S0T4Y4_OLEEU</name>
<keyword evidence="2" id="KW-0812">Transmembrane</keyword>
<evidence type="ECO:0000256" key="2">
    <source>
        <dbReference type="SAM" id="Phobius"/>
    </source>
</evidence>
<sequence>MDAPPNPDAGVRSNPDLSCCSIFLALYSRQDGGVNDMLPSKPTTFVTGNNDVTDLHFVVFQRDSEAILNDNECNASKPPHLTAPSNDVEHHDDAGRLPLDRPSNVSRIKETDAVPEPTSQPRSKLLKSIWEVPPPGCKMPHLKSFKLTKELVQQRVKNNVVVVTFGNFAFMDFTLTWVKHLTDLGVDNLLIGAMDTKLSLYWKGIPVLDMGSHISTIDVGWGSPRFHKMGREKVILIDSVLPFGFELLMCDTDMVWLKAIYEQLKLEPSAVHTTFQYAGTEGKRHWLREAKSSFGLLGLGLVFRTACFWIVVVPSTAFYCKKQFGVYLAAGSVGYLVSLFSLLIVGFPVLFWPVWCSSWFMVFLVPLYLLCRVGGLLLLGLGILLVGFRLVLFVVGLDVLGLGLPVGIFFIIFLGLYFFWAV</sequence>
<keyword evidence="5" id="KW-1185">Reference proteome</keyword>
<proteinExistence type="predicted"/>
<feature type="transmembrane region" description="Helical" evidence="2">
    <location>
        <begin position="294"/>
        <end position="312"/>
    </location>
</feature>
<protein>
    <submittedName>
        <fullName evidence="4">Arabinosyltransferase XEG113-like</fullName>
    </submittedName>
</protein>
<dbReference type="GO" id="GO:0005794">
    <property type="term" value="C:Golgi apparatus"/>
    <property type="evidence" value="ECO:0007669"/>
    <property type="project" value="TreeGrafter"/>
</dbReference>
<dbReference type="Proteomes" id="UP000594638">
    <property type="component" value="Unassembled WGS sequence"/>
</dbReference>
<evidence type="ECO:0000313" key="4">
    <source>
        <dbReference type="EMBL" id="CAA2999277.1"/>
    </source>
</evidence>
<evidence type="ECO:0000313" key="5">
    <source>
        <dbReference type="Proteomes" id="UP000594638"/>
    </source>
</evidence>
<dbReference type="GO" id="GO:0052325">
    <property type="term" value="P:cell wall pectin biosynthetic process"/>
    <property type="evidence" value="ECO:0007669"/>
    <property type="project" value="TreeGrafter"/>
</dbReference>
<keyword evidence="2" id="KW-0472">Membrane</keyword>
<feature type="region of interest" description="Disordered" evidence="1">
    <location>
        <begin position="72"/>
        <end position="103"/>
    </location>
</feature>
<dbReference type="Gramene" id="OE9A038393T1">
    <property type="protein sequence ID" value="OE9A038393C1"/>
    <property type="gene ID" value="OE9A038393"/>
</dbReference>
<dbReference type="Pfam" id="PF03407">
    <property type="entry name" value="Nucleotid_trans"/>
    <property type="match status" value="1"/>
</dbReference>
<reference evidence="4 5" key="1">
    <citation type="submission" date="2019-12" db="EMBL/GenBank/DDBJ databases">
        <authorList>
            <person name="Alioto T."/>
            <person name="Alioto T."/>
            <person name="Gomez Garrido J."/>
        </authorList>
    </citation>
    <scope>NUCLEOTIDE SEQUENCE [LARGE SCALE GENOMIC DNA]</scope>
</reference>
<feature type="transmembrane region" description="Helical" evidence="2">
    <location>
        <begin position="350"/>
        <end position="369"/>
    </location>
</feature>
<feature type="transmembrane region" description="Helical" evidence="2">
    <location>
        <begin position="402"/>
        <end position="420"/>
    </location>
</feature>
<dbReference type="OrthoDB" id="540503at2759"/>
<feature type="compositionally biased region" description="Basic and acidic residues" evidence="1">
    <location>
        <begin position="87"/>
        <end position="99"/>
    </location>
</feature>
<dbReference type="InterPro" id="IPR053250">
    <property type="entry name" value="Glycosyltransferase_77"/>
</dbReference>
<dbReference type="InterPro" id="IPR005069">
    <property type="entry name" value="Nucl-diP-sugar_transferase"/>
</dbReference>
<feature type="domain" description="Nucleotide-diphospho-sugar transferase" evidence="3">
    <location>
        <begin position="186"/>
        <end position="261"/>
    </location>
</feature>
<evidence type="ECO:0000259" key="3">
    <source>
        <dbReference type="Pfam" id="PF03407"/>
    </source>
</evidence>